<comment type="caution">
    <text evidence="1">The sequence shown here is derived from an EMBL/GenBank/DDBJ whole genome shotgun (WGS) entry which is preliminary data.</text>
</comment>
<dbReference type="EMBL" id="QVEP01000045">
    <property type="protein sequence ID" value="RGB75573.1"/>
    <property type="molecule type" value="Genomic_DNA"/>
</dbReference>
<reference evidence="1 2" key="1">
    <citation type="submission" date="2018-08" db="EMBL/GenBank/DDBJ databases">
        <title>A genome reference for cultivated species of the human gut microbiota.</title>
        <authorList>
            <person name="Zou Y."/>
            <person name="Xue W."/>
            <person name="Luo G."/>
        </authorList>
    </citation>
    <scope>NUCLEOTIDE SEQUENCE [LARGE SCALE GENOMIC DNA]</scope>
    <source>
        <strain evidence="1 2">AF45-17</strain>
    </source>
</reference>
<name>A0A3E2TH13_9FIRM</name>
<dbReference type="AlphaFoldDB" id="A0A3E2TH13"/>
<sequence length="312" mass="36497">MSDKDFYKNAMDKIALHTMEEIDTKQIRQKKKNMHARHRKMAAAVALVILITGGTVYAAKIGIFDAIFQNTKQLYNQQETEVILTTEEEHIYAVDEDGNYMILNDDGTPFDIKAAYTEARDKGYIYPYQICLDEEDYHTYERMGIFDEEDLRNSIFNDDYTEITIDGETYHLEKSYMQKEDEPKDQCVLWAFPMSNWEQRAEIFARETMLWTKKDTVIPLVEGKVKVYDNINDELIPDAISQEDLKNAEVDLYGDFLRVNGTYYVFGGIYDEDDESGLIFRPVEGYQGDLAYDPDGYEGRTYYSIEEWMEIE</sequence>
<gene>
    <name evidence="1" type="ORF">DW070_13890</name>
</gene>
<dbReference type="Proteomes" id="UP000260773">
    <property type="component" value="Unassembled WGS sequence"/>
</dbReference>
<protein>
    <submittedName>
        <fullName evidence="1">Uncharacterized protein</fullName>
    </submittedName>
</protein>
<organism evidence="1 2">
    <name type="scientific">Coprococcus catus</name>
    <dbReference type="NCBI Taxonomy" id="116085"/>
    <lineage>
        <taxon>Bacteria</taxon>
        <taxon>Bacillati</taxon>
        <taxon>Bacillota</taxon>
        <taxon>Clostridia</taxon>
        <taxon>Lachnospirales</taxon>
        <taxon>Lachnospiraceae</taxon>
        <taxon>Coprococcus</taxon>
    </lineage>
</organism>
<dbReference type="RefSeq" id="WP_117528929.1">
    <property type="nucleotide sequence ID" value="NZ_JAQDKA010000016.1"/>
</dbReference>
<accession>A0A3E2TH13</accession>
<proteinExistence type="predicted"/>
<evidence type="ECO:0000313" key="2">
    <source>
        <dbReference type="Proteomes" id="UP000260773"/>
    </source>
</evidence>
<evidence type="ECO:0000313" key="1">
    <source>
        <dbReference type="EMBL" id="RGB75573.1"/>
    </source>
</evidence>